<reference evidence="4 5" key="1">
    <citation type="submission" date="2019-03" db="EMBL/GenBank/DDBJ databases">
        <title>Genomic Encyclopedia of Type Strains, Phase IV (KMG-IV): sequencing the most valuable type-strain genomes for metagenomic binning, comparative biology and taxonomic classification.</title>
        <authorList>
            <person name="Goeker M."/>
        </authorList>
    </citation>
    <scope>NUCLEOTIDE SEQUENCE [LARGE SCALE GENOMIC DNA]</scope>
    <source>
        <strain evidence="4 5">DSM 15969</strain>
    </source>
</reference>
<dbReference type="EMBL" id="SLUI01000014">
    <property type="protein sequence ID" value="TCL35079.1"/>
    <property type="molecule type" value="Genomic_DNA"/>
</dbReference>
<dbReference type="GO" id="GO:0009236">
    <property type="term" value="P:cobalamin biosynthetic process"/>
    <property type="evidence" value="ECO:0007669"/>
    <property type="project" value="InterPro"/>
</dbReference>
<evidence type="ECO:0000259" key="3">
    <source>
        <dbReference type="Pfam" id="PF11761"/>
    </source>
</evidence>
<evidence type="ECO:0000259" key="1">
    <source>
        <dbReference type="Pfam" id="PF01890"/>
    </source>
</evidence>
<dbReference type="PANTHER" id="PTHR37477">
    <property type="entry name" value="COBALT-PRECORRIN-5A HYDROLASE"/>
    <property type="match status" value="1"/>
</dbReference>
<dbReference type="SUPFAM" id="SSF159664">
    <property type="entry name" value="CobE/GbiG C-terminal domain-like"/>
    <property type="match status" value="1"/>
</dbReference>
<dbReference type="InterPro" id="IPR021745">
    <property type="entry name" value="CbiG_mid"/>
</dbReference>
<dbReference type="PANTHER" id="PTHR37477:SF1">
    <property type="entry name" value="COBALT-PRECORRIN-5A HYDROLASE"/>
    <property type="match status" value="1"/>
</dbReference>
<dbReference type="Proteomes" id="UP000295063">
    <property type="component" value="Unassembled WGS sequence"/>
</dbReference>
<dbReference type="InterPro" id="IPR021744">
    <property type="entry name" value="CbiG_N"/>
</dbReference>
<evidence type="ECO:0000313" key="5">
    <source>
        <dbReference type="Proteomes" id="UP000295063"/>
    </source>
</evidence>
<evidence type="ECO:0000259" key="2">
    <source>
        <dbReference type="Pfam" id="PF11760"/>
    </source>
</evidence>
<dbReference type="Gene3D" id="3.40.50.11220">
    <property type="match status" value="1"/>
</dbReference>
<protein>
    <submittedName>
        <fullName evidence="4">Cobalt-precorrin 5A hydrolase</fullName>
    </submittedName>
</protein>
<sequence>MKVAIISVTYKGALLAEQLAKKLDGKADVFAKSGRSATDTATTYDSLSHLIQDIFANYDGFIFIMATGIVVRVIAPHIQDKRFDPAVVVMDDGGQHAISLLSGHIGKANELAATVAKAVNAVPVITTATDVAGLPAADVLAVKMDLFIEPFEQLKTINAAIVNGDHVSFFMDRTLQNYTHFYLPAVEMGVRLIDMDDLGTIEEYDSAVVITDKELYMTKPHLYLRPATLAIGIGCRRGTTSAEILTAIEACCRKIGRSPKSIAVLGTTQVKHDEVGLLAAAQQLEVPLKFFTNDELQQCITEQNFTTSSFVEDQIGVGNVCEPAALLAGQANSLLLARTVHPKITIAIAEVKCRWWESAPEA</sequence>
<keyword evidence="5" id="KW-1185">Reference proteome</keyword>
<dbReference type="InterPro" id="IPR038029">
    <property type="entry name" value="GbiG_N_sf"/>
</dbReference>
<dbReference type="GO" id="GO:0016787">
    <property type="term" value="F:hydrolase activity"/>
    <property type="evidence" value="ECO:0007669"/>
    <property type="project" value="UniProtKB-KW"/>
</dbReference>
<dbReference type="AlphaFoldDB" id="A0A4R1PW12"/>
<organism evidence="4 5">
    <name type="scientific">Anaerospora hongkongensis</name>
    <dbReference type="NCBI Taxonomy" id="244830"/>
    <lineage>
        <taxon>Bacteria</taxon>
        <taxon>Bacillati</taxon>
        <taxon>Bacillota</taxon>
        <taxon>Negativicutes</taxon>
        <taxon>Selenomonadales</taxon>
        <taxon>Sporomusaceae</taxon>
        <taxon>Anaerospora</taxon>
    </lineage>
</organism>
<keyword evidence="4" id="KW-0378">Hydrolase</keyword>
<dbReference type="InterPro" id="IPR052553">
    <property type="entry name" value="CbiG_hydrolase"/>
</dbReference>
<comment type="caution">
    <text evidence="4">The sequence shown here is derived from an EMBL/GenBank/DDBJ whole genome shotgun (WGS) entry which is preliminary data.</text>
</comment>
<feature type="domain" description="CobE/GbiG C-terminal" evidence="1">
    <location>
        <begin position="229"/>
        <end position="349"/>
    </location>
</feature>
<dbReference type="Pfam" id="PF11760">
    <property type="entry name" value="CbiG_N"/>
    <property type="match status" value="1"/>
</dbReference>
<dbReference type="Pfam" id="PF11761">
    <property type="entry name" value="CbiG_mid"/>
    <property type="match status" value="1"/>
</dbReference>
<dbReference type="InterPro" id="IPR002750">
    <property type="entry name" value="CobE/GbiG_C"/>
</dbReference>
<dbReference type="SUPFAM" id="SSF159672">
    <property type="entry name" value="CbiG N-terminal domain-like"/>
    <property type="match status" value="1"/>
</dbReference>
<proteinExistence type="predicted"/>
<feature type="domain" description="Cobalamin biosynthesis central region" evidence="3">
    <location>
        <begin position="135"/>
        <end position="226"/>
    </location>
</feature>
<evidence type="ECO:0000313" key="4">
    <source>
        <dbReference type="EMBL" id="TCL35079.1"/>
    </source>
</evidence>
<feature type="domain" description="Cobalamin synthesis G N-terminal" evidence="2">
    <location>
        <begin position="50"/>
        <end position="130"/>
    </location>
</feature>
<name>A0A4R1PW12_9FIRM</name>
<dbReference type="RefSeq" id="WP_243650627.1">
    <property type="nucleotide sequence ID" value="NZ_SLUI01000014.1"/>
</dbReference>
<dbReference type="InterPro" id="IPR036518">
    <property type="entry name" value="CobE/GbiG_C_sf"/>
</dbReference>
<dbReference type="Gene3D" id="3.30.420.180">
    <property type="entry name" value="CobE/GbiG C-terminal domain"/>
    <property type="match status" value="1"/>
</dbReference>
<accession>A0A4R1PW12</accession>
<dbReference type="Pfam" id="PF01890">
    <property type="entry name" value="CbiG_C"/>
    <property type="match status" value="1"/>
</dbReference>
<gene>
    <name evidence="4" type="ORF">EV210_11497</name>
</gene>